<sequence length="383" mass="43382">MEGVDEKRSFAFGVPVPRTPNQKPGIPPSHPNINIPPPTPYAQLRSPSSSHSRLSGRSDAPLGYEKPIQLVLKDSFKEGNGRKEEAADDLIREYMNLDNIDNINFQGMKDKDVDSRSSGSKSSDNEVESHGNGATSSCSNQRREGVKRNSNGDIAQTSRHRRSYSFDSFVGLTKLPEKIDQHSPSNSMDHKMSETATKLANGEFSAEELQKIMESNRLVEIASTDPKRAKRILANRQSAARSKEKKMRYIAELEHKVQTLQTETTTLSTQFNKLQRDNIELKNQNTEYKLRLQAIEHQSQLKDALKVTLDAEVRRLRRAIAELGGESLTNCMARQLAINQEMFELQHQQSSQQRHFLLQNHPTRQQTESQSHHIQGKDFNPRS</sequence>
<dbReference type="Pfam" id="PF00170">
    <property type="entry name" value="bZIP_1"/>
    <property type="match status" value="1"/>
</dbReference>
<dbReference type="Proteomes" id="UP001603857">
    <property type="component" value="Unassembled WGS sequence"/>
</dbReference>
<dbReference type="PANTHER" id="PTHR13690">
    <property type="entry name" value="TRANSCRIPTION FACTOR POSF21-RELATED"/>
    <property type="match status" value="1"/>
</dbReference>
<dbReference type="Gene3D" id="1.20.5.170">
    <property type="match status" value="1"/>
</dbReference>
<evidence type="ECO:0000256" key="3">
    <source>
        <dbReference type="ARBA" id="ARBA00023125"/>
    </source>
</evidence>
<dbReference type="EMBL" id="JBGMDY010000001">
    <property type="protein sequence ID" value="KAL2346263.1"/>
    <property type="molecule type" value="Genomic_DNA"/>
</dbReference>
<evidence type="ECO:0000256" key="5">
    <source>
        <dbReference type="ARBA" id="ARBA00023242"/>
    </source>
</evidence>
<dbReference type="SUPFAM" id="SSF57959">
    <property type="entry name" value="Leucine zipper domain"/>
    <property type="match status" value="1"/>
</dbReference>
<dbReference type="CDD" id="cd14703">
    <property type="entry name" value="bZIP_plant_RF2"/>
    <property type="match status" value="1"/>
</dbReference>
<accession>A0ABD1NFC8</accession>
<evidence type="ECO:0000256" key="2">
    <source>
        <dbReference type="ARBA" id="ARBA00023015"/>
    </source>
</evidence>
<name>A0ABD1NFC8_9FABA</name>
<dbReference type="PANTHER" id="PTHR13690:SF111">
    <property type="entry name" value="BZIP TRANSCRIPTION FACTOR"/>
    <property type="match status" value="1"/>
</dbReference>
<organism evidence="9 10">
    <name type="scientific">Flemingia macrophylla</name>
    <dbReference type="NCBI Taxonomy" id="520843"/>
    <lineage>
        <taxon>Eukaryota</taxon>
        <taxon>Viridiplantae</taxon>
        <taxon>Streptophyta</taxon>
        <taxon>Embryophyta</taxon>
        <taxon>Tracheophyta</taxon>
        <taxon>Spermatophyta</taxon>
        <taxon>Magnoliopsida</taxon>
        <taxon>eudicotyledons</taxon>
        <taxon>Gunneridae</taxon>
        <taxon>Pentapetalae</taxon>
        <taxon>rosids</taxon>
        <taxon>fabids</taxon>
        <taxon>Fabales</taxon>
        <taxon>Fabaceae</taxon>
        <taxon>Papilionoideae</taxon>
        <taxon>50 kb inversion clade</taxon>
        <taxon>NPAAA clade</taxon>
        <taxon>indigoferoid/millettioid clade</taxon>
        <taxon>Phaseoleae</taxon>
        <taxon>Flemingia</taxon>
    </lineage>
</organism>
<keyword evidence="6" id="KW-0175">Coiled coil</keyword>
<dbReference type="FunFam" id="1.20.5.170:FF:000009">
    <property type="entry name" value="probable transcription factor PosF21"/>
    <property type="match status" value="1"/>
</dbReference>
<dbReference type="AlphaFoldDB" id="A0ABD1NFC8"/>
<proteinExistence type="predicted"/>
<dbReference type="SMART" id="SM00338">
    <property type="entry name" value="BRLZ"/>
    <property type="match status" value="1"/>
</dbReference>
<evidence type="ECO:0000256" key="1">
    <source>
        <dbReference type="ARBA" id="ARBA00004123"/>
    </source>
</evidence>
<feature type="region of interest" description="Disordered" evidence="7">
    <location>
        <begin position="108"/>
        <end position="160"/>
    </location>
</feature>
<evidence type="ECO:0000256" key="6">
    <source>
        <dbReference type="SAM" id="Coils"/>
    </source>
</evidence>
<dbReference type="GO" id="GO:0003677">
    <property type="term" value="F:DNA binding"/>
    <property type="evidence" value="ECO:0007669"/>
    <property type="project" value="UniProtKB-KW"/>
</dbReference>
<feature type="compositionally biased region" description="Polar residues" evidence="7">
    <location>
        <begin position="148"/>
        <end position="157"/>
    </location>
</feature>
<evidence type="ECO:0000259" key="8">
    <source>
        <dbReference type="PROSITE" id="PS50217"/>
    </source>
</evidence>
<evidence type="ECO:0000256" key="4">
    <source>
        <dbReference type="ARBA" id="ARBA00023163"/>
    </source>
</evidence>
<keyword evidence="10" id="KW-1185">Reference proteome</keyword>
<reference evidence="9 10" key="1">
    <citation type="submission" date="2024-08" db="EMBL/GenBank/DDBJ databases">
        <title>Insights into the chromosomal genome structure of Flemingia macrophylla.</title>
        <authorList>
            <person name="Ding Y."/>
            <person name="Zhao Y."/>
            <person name="Bi W."/>
            <person name="Wu M."/>
            <person name="Zhao G."/>
            <person name="Gong Y."/>
            <person name="Li W."/>
            <person name="Zhang P."/>
        </authorList>
    </citation>
    <scope>NUCLEOTIDE SEQUENCE [LARGE SCALE GENOMIC DNA]</scope>
    <source>
        <strain evidence="9">DYQJB</strain>
        <tissue evidence="9">Leaf</tissue>
    </source>
</reference>
<comment type="caution">
    <text evidence="9">The sequence shown here is derived from an EMBL/GenBank/DDBJ whole genome shotgun (WGS) entry which is preliminary data.</text>
</comment>
<feature type="coiled-coil region" evidence="6">
    <location>
        <begin position="243"/>
        <end position="298"/>
    </location>
</feature>
<evidence type="ECO:0000256" key="7">
    <source>
        <dbReference type="SAM" id="MobiDB-lite"/>
    </source>
</evidence>
<keyword evidence="3" id="KW-0238">DNA-binding</keyword>
<feature type="compositionally biased region" description="Low complexity" evidence="7">
    <location>
        <begin position="45"/>
        <end position="58"/>
    </location>
</feature>
<feature type="region of interest" description="Disordered" evidence="7">
    <location>
        <begin position="362"/>
        <end position="383"/>
    </location>
</feature>
<evidence type="ECO:0000313" key="10">
    <source>
        <dbReference type="Proteomes" id="UP001603857"/>
    </source>
</evidence>
<comment type="subcellular location">
    <subcellularLocation>
        <location evidence="1">Nucleus</location>
    </subcellularLocation>
</comment>
<dbReference type="InterPro" id="IPR004827">
    <property type="entry name" value="bZIP"/>
</dbReference>
<dbReference type="InterPro" id="IPR044759">
    <property type="entry name" value="bZIP_RF2"/>
</dbReference>
<feature type="domain" description="BZIP" evidence="8">
    <location>
        <begin position="225"/>
        <end position="288"/>
    </location>
</feature>
<dbReference type="GO" id="GO:0005634">
    <property type="term" value="C:nucleus"/>
    <property type="evidence" value="ECO:0007669"/>
    <property type="project" value="UniProtKB-SubCell"/>
</dbReference>
<feature type="compositionally biased region" description="Polar residues" evidence="7">
    <location>
        <begin position="362"/>
        <end position="373"/>
    </location>
</feature>
<keyword evidence="5" id="KW-0539">Nucleus</keyword>
<dbReference type="InterPro" id="IPR046347">
    <property type="entry name" value="bZIP_sf"/>
</dbReference>
<gene>
    <name evidence="9" type="ORF">Fmac_000263</name>
</gene>
<keyword evidence="4" id="KW-0804">Transcription</keyword>
<evidence type="ECO:0000313" key="9">
    <source>
        <dbReference type="EMBL" id="KAL2346263.1"/>
    </source>
</evidence>
<feature type="region of interest" description="Disordered" evidence="7">
    <location>
        <begin position="1"/>
        <end position="66"/>
    </location>
</feature>
<feature type="compositionally biased region" description="Pro residues" evidence="7">
    <location>
        <begin position="25"/>
        <end position="40"/>
    </location>
</feature>
<keyword evidence="2" id="KW-0805">Transcription regulation</keyword>
<protein>
    <recommendedName>
        <fullName evidence="8">BZIP domain-containing protein</fullName>
    </recommendedName>
</protein>
<dbReference type="PROSITE" id="PS50217">
    <property type="entry name" value="BZIP"/>
    <property type="match status" value="1"/>
</dbReference>